<gene>
    <name evidence="2" type="ORF">PG994_013424</name>
</gene>
<dbReference type="CDD" id="cd20071">
    <property type="entry name" value="SET_SMYD"/>
    <property type="match status" value="1"/>
</dbReference>
<dbReference type="Gene3D" id="2.170.270.10">
    <property type="entry name" value="SET domain"/>
    <property type="match status" value="1"/>
</dbReference>
<proteinExistence type="predicted"/>
<protein>
    <submittedName>
        <fullName evidence="2">Set and mynd domain protein</fullName>
    </submittedName>
</protein>
<feature type="domain" description="SET" evidence="1">
    <location>
        <begin position="13"/>
        <end position="169"/>
    </location>
</feature>
<dbReference type="InterPro" id="IPR001214">
    <property type="entry name" value="SET_dom"/>
</dbReference>
<evidence type="ECO:0000259" key="1">
    <source>
        <dbReference type="PROSITE" id="PS50280"/>
    </source>
</evidence>
<dbReference type="SMART" id="SM00317">
    <property type="entry name" value="SET"/>
    <property type="match status" value="1"/>
</dbReference>
<dbReference type="InterPro" id="IPR053185">
    <property type="entry name" value="SET_domain_protein"/>
</dbReference>
<dbReference type="InterPro" id="IPR046341">
    <property type="entry name" value="SET_dom_sf"/>
</dbReference>
<evidence type="ECO:0000313" key="3">
    <source>
        <dbReference type="Proteomes" id="UP001480595"/>
    </source>
</evidence>
<dbReference type="RefSeq" id="XP_066709794.1">
    <property type="nucleotide sequence ID" value="XM_066864833.1"/>
</dbReference>
<dbReference type="GeneID" id="92097896"/>
<dbReference type="PROSITE" id="PS50280">
    <property type="entry name" value="SET"/>
    <property type="match status" value="1"/>
</dbReference>
<accession>A0ABR1T8L6</accession>
<evidence type="ECO:0000313" key="2">
    <source>
        <dbReference type="EMBL" id="KAK8042941.1"/>
    </source>
</evidence>
<dbReference type="Proteomes" id="UP001480595">
    <property type="component" value="Unassembled WGS sequence"/>
</dbReference>
<dbReference type="SUPFAM" id="SSF82199">
    <property type="entry name" value="SET domain"/>
    <property type="match status" value="1"/>
</dbReference>
<dbReference type="EMBL" id="JAQQWL010000013">
    <property type="protein sequence ID" value="KAK8042941.1"/>
    <property type="molecule type" value="Genomic_DNA"/>
</dbReference>
<sequence>MFISASQFGSMRKGTSRLRTYNMESTSKGVSVIANTDIPRSTIIIEEKPLFIVLHDEPQEPEEPKEPQPEKTKVAKIIPWQVKINNSLTVEDQTEIFLSDAMERTLMRYRTNRIELGTGSRDTGIFATCSRLNHSCMPSAQFLWSEQDTMVIAAVRHIRAGEEITIPYVDLMATAAQRAADLAPYGFRCDCAACADPTLHDMRRQALLYLEDQLNDYDLNNIVAFEPRVALGMALAYVNMTNSTGITGQVLDEAYYRCADYAKQAGQKEMFKVYAKKAERGVYRDDGDVEIADASP</sequence>
<dbReference type="PANTHER" id="PTHR47332:SF2">
    <property type="entry name" value="SET-6"/>
    <property type="match status" value="1"/>
</dbReference>
<comment type="caution">
    <text evidence="2">The sequence shown here is derived from an EMBL/GenBank/DDBJ whole genome shotgun (WGS) entry which is preliminary data.</text>
</comment>
<keyword evidence="3" id="KW-1185">Reference proteome</keyword>
<dbReference type="Pfam" id="PF00856">
    <property type="entry name" value="SET"/>
    <property type="match status" value="1"/>
</dbReference>
<name>A0ABR1T8L6_9PEZI</name>
<dbReference type="PANTHER" id="PTHR47332">
    <property type="entry name" value="SET DOMAIN-CONTAINING PROTEIN 5"/>
    <property type="match status" value="1"/>
</dbReference>
<organism evidence="2 3">
    <name type="scientific">Apiospora phragmitis</name>
    <dbReference type="NCBI Taxonomy" id="2905665"/>
    <lineage>
        <taxon>Eukaryota</taxon>
        <taxon>Fungi</taxon>
        <taxon>Dikarya</taxon>
        <taxon>Ascomycota</taxon>
        <taxon>Pezizomycotina</taxon>
        <taxon>Sordariomycetes</taxon>
        <taxon>Xylariomycetidae</taxon>
        <taxon>Amphisphaeriales</taxon>
        <taxon>Apiosporaceae</taxon>
        <taxon>Apiospora</taxon>
    </lineage>
</organism>
<reference evidence="2 3" key="1">
    <citation type="submission" date="2023-01" db="EMBL/GenBank/DDBJ databases">
        <title>Analysis of 21 Apiospora genomes using comparative genomics revels a genus with tremendous synthesis potential of carbohydrate active enzymes and secondary metabolites.</title>
        <authorList>
            <person name="Sorensen T."/>
        </authorList>
    </citation>
    <scope>NUCLEOTIDE SEQUENCE [LARGE SCALE GENOMIC DNA]</scope>
    <source>
        <strain evidence="2 3">CBS 135458</strain>
    </source>
</reference>